<organism evidence="1">
    <name type="scientific">Anopheles darlingi</name>
    <name type="common">Mosquito</name>
    <dbReference type="NCBI Taxonomy" id="43151"/>
    <lineage>
        <taxon>Eukaryota</taxon>
        <taxon>Metazoa</taxon>
        <taxon>Ecdysozoa</taxon>
        <taxon>Arthropoda</taxon>
        <taxon>Hexapoda</taxon>
        <taxon>Insecta</taxon>
        <taxon>Pterygota</taxon>
        <taxon>Neoptera</taxon>
        <taxon>Endopterygota</taxon>
        <taxon>Diptera</taxon>
        <taxon>Nematocera</taxon>
        <taxon>Culicoidea</taxon>
        <taxon>Culicidae</taxon>
        <taxon>Anophelinae</taxon>
        <taxon>Anopheles</taxon>
    </lineage>
</organism>
<proteinExistence type="predicted"/>
<sequence>MTVLLLLVLLLLLLLMLVTLLLRLLPPVLFQMVSAALFRAALPRDSHCFRMANTSVSSTHSVSRQLSGINSFALKESLESMVVARDAGVRWKK</sequence>
<reference evidence="1" key="1">
    <citation type="submission" date="2018-01" db="EMBL/GenBank/DDBJ databases">
        <title>An insight into the sialome of Amazonian anophelines.</title>
        <authorList>
            <person name="Ribeiro J.M."/>
            <person name="Scarpassa V."/>
            <person name="Calvo E."/>
        </authorList>
    </citation>
    <scope>NUCLEOTIDE SEQUENCE</scope>
</reference>
<protein>
    <submittedName>
        <fullName evidence="1">Putative secreted protein</fullName>
    </submittedName>
</protein>
<dbReference type="EMBL" id="GGFL01010718">
    <property type="protein sequence ID" value="MBW74896.1"/>
    <property type="molecule type" value="Transcribed_RNA"/>
</dbReference>
<name>A0A2M4DBI0_ANODA</name>
<accession>A0A2M4DBI0</accession>
<evidence type="ECO:0000313" key="1">
    <source>
        <dbReference type="EMBL" id="MBW74896.1"/>
    </source>
</evidence>
<dbReference type="AlphaFoldDB" id="A0A2M4DBI0"/>